<keyword evidence="1" id="KW-0812">Transmembrane</keyword>
<feature type="transmembrane region" description="Helical" evidence="1">
    <location>
        <begin position="505"/>
        <end position="526"/>
    </location>
</feature>
<gene>
    <name evidence="2" type="ORF">NC653_028798</name>
</gene>
<protein>
    <submittedName>
        <fullName evidence="2">Uncharacterized protein</fullName>
    </submittedName>
</protein>
<name>A0AAD6M1N8_9ROSI</name>
<evidence type="ECO:0000313" key="2">
    <source>
        <dbReference type="EMBL" id="KAJ6976739.1"/>
    </source>
</evidence>
<dbReference type="PANTHER" id="PTHR31170">
    <property type="entry name" value="BNAC04G53230D PROTEIN"/>
    <property type="match status" value="1"/>
</dbReference>
<evidence type="ECO:0000256" key="1">
    <source>
        <dbReference type="SAM" id="Phobius"/>
    </source>
</evidence>
<dbReference type="AlphaFoldDB" id="A0AAD6M1N8"/>
<dbReference type="EMBL" id="JAQIZT010000012">
    <property type="protein sequence ID" value="KAJ6976739.1"/>
    <property type="molecule type" value="Genomic_DNA"/>
</dbReference>
<dbReference type="Proteomes" id="UP001164929">
    <property type="component" value="Chromosome 12"/>
</dbReference>
<dbReference type="InterPro" id="IPR004158">
    <property type="entry name" value="DUF247_pln"/>
</dbReference>
<keyword evidence="3" id="KW-1185">Reference proteome</keyword>
<dbReference type="Pfam" id="PF03140">
    <property type="entry name" value="DUF247"/>
    <property type="match status" value="1"/>
</dbReference>
<keyword evidence="1" id="KW-1133">Transmembrane helix</keyword>
<proteinExistence type="predicted"/>
<sequence>MAGGSGSASTSIDIEGLLKDFPDRMRTTLPEELCIYHVPVDIRQVNKDAYTPQVICIGPIHQKNENQVMKELKRRYFKQFLDRLPVEKQKPVREDLVETITGRVDKIRKCYEDAAYELCKDPKACELKIHNCYEDAAFEPRKDPKGCEVEILDCSEDDSSKRCEDPKVFWKMILWDAVFIFELFLKNREFDQEDRKKNKDKYKYDYIIAKPWLQSAVQRDLILLENQLPFWILDDLYGIVSKYIITCCSCLPKTDSSCRPETDKTFCSCLPPKTGCSCQPETDKTCCSCLPETDCCFPCITFLELTCTFFEMYNEKKNSPDKPLHFTDLVRSFYLPEDPSTPPSSPIIELHRATSRLDQAGIKFKPKKNEYFINIRSWTEDDSIKKGELHVPILVIDDHTDCIFRNLMALEQCHYPYEAFICGYVIFLDCLVDTKEDADLLIESGVISNKLGESDDVAKLINKLCIGMVEVSSCYSNIATDLNTYYGSWFNTSKAYLRRQYFKNVWIGTGTVVGLIVLLITLGNFVRSFF</sequence>
<keyword evidence="1" id="KW-0472">Membrane</keyword>
<evidence type="ECO:0000313" key="3">
    <source>
        <dbReference type="Proteomes" id="UP001164929"/>
    </source>
</evidence>
<comment type="caution">
    <text evidence="2">The sequence shown here is derived from an EMBL/GenBank/DDBJ whole genome shotgun (WGS) entry which is preliminary data.</text>
</comment>
<accession>A0AAD6M1N8</accession>
<organism evidence="2 3">
    <name type="scientific">Populus alba x Populus x berolinensis</name>
    <dbReference type="NCBI Taxonomy" id="444605"/>
    <lineage>
        <taxon>Eukaryota</taxon>
        <taxon>Viridiplantae</taxon>
        <taxon>Streptophyta</taxon>
        <taxon>Embryophyta</taxon>
        <taxon>Tracheophyta</taxon>
        <taxon>Spermatophyta</taxon>
        <taxon>Magnoliopsida</taxon>
        <taxon>eudicotyledons</taxon>
        <taxon>Gunneridae</taxon>
        <taxon>Pentapetalae</taxon>
        <taxon>rosids</taxon>
        <taxon>fabids</taxon>
        <taxon>Malpighiales</taxon>
        <taxon>Salicaceae</taxon>
        <taxon>Saliceae</taxon>
        <taxon>Populus</taxon>
    </lineage>
</organism>
<dbReference type="PANTHER" id="PTHR31170:SF9">
    <property type="entry name" value="PROTEIN, PUTATIVE (DUF247)-RELATED"/>
    <property type="match status" value="1"/>
</dbReference>
<reference evidence="2" key="1">
    <citation type="journal article" date="2023" name="Mol. Ecol. Resour.">
        <title>Chromosome-level genome assembly of a triploid poplar Populus alba 'Berolinensis'.</title>
        <authorList>
            <person name="Chen S."/>
            <person name="Yu Y."/>
            <person name="Wang X."/>
            <person name="Wang S."/>
            <person name="Zhang T."/>
            <person name="Zhou Y."/>
            <person name="He R."/>
            <person name="Meng N."/>
            <person name="Wang Y."/>
            <person name="Liu W."/>
            <person name="Liu Z."/>
            <person name="Liu J."/>
            <person name="Guo Q."/>
            <person name="Huang H."/>
            <person name="Sederoff R.R."/>
            <person name="Wang G."/>
            <person name="Qu G."/>
            <person name="Chen S."/>
        </authorList>
    </citation>
    <scope>NUCLEOTIDE SEQUENCE</scope>
    <source>
        <strain evidence="2">SC-2020</strain>
    </source>
</reference>